<dbReference type="InterPro" id="IPR008942">
    <property type="entry name" value="ENTH_VHS"/>
</dbReference>
<dbReference type="InterPro" id="IPR038425">
    <property type="entry name" value="GAT_sf"/>
</dbReference>
<dbReference type="GO" id="GO:0051666">
    <property type="term" value="P:actin cortical patch localization"/>
    <property type="evidence" value="ECO:0007669"/>
    <property type="project" value="TreeGrafter"/>
</dbReference>
<dbReference type="Gene3D" id="1.20.58.160">
    <property type="match status" value="1"/>
</dbReference>
<dbReference type="OrthoDB" id="5393057at2759"/>
<evidence type="ECO:0000313" key="4">
    <source>
        <dbReference type="Proteomes" id="UP000799439"/>
    </source>
</evidence>
<dbReference type="GO" id="GO:0006897">
    <property type="term" value="P:endocytosis"/>
    <property type="evidence" value="ECO:0007669"/>
    <property type="project" value="InterPro"/>
</dbReference>
<dbReference type="GO" id="GO:0007015">
    <property type="term" value="P:actin filament organization"/>
    <property type="evidence" value="ECO:0007669"/>
    <property type="project" value="InterPro"/>
</dbReference>
<dbReference type="Pfam" id="PF03127">
    <property type="entry name" value="GAT"/>
    <property type="match status" value="1"/>
</dbReference>
<organism evidence="3 4">
    <name type="scientific">Myriangium duriaei CBS 260.36</name>
    <dbReference type="NCBI Taxonomy" id="1168546"/>
    <lineage>
        <taxon>Eukaryota</taxon>
        <taxon>Fungi</taxon>
        <taxon>Dikarya</taxon>
        <taxon>Ascomycota</taxon>
        <taxon>Pezizomycotina</taxon>
        <taxon>Dothideomycetes</taxon>
        <taxon>Dothideomycetidae</taxon>
        <taxon>Myriangiales</taxon>
        <taxon>Myriangiaceae</taxon>
        <taxon>Myriangium</taxon>
    </lineage>
</organism>
<evidence type="ECO:0000259" key="2">
    <source>
        <dbReference type="PROSITE" id="PS50909"/>
    </source>
</evidence>
<keyword evidence="4" id="KW-1185">Reference proteome</keyword>
<dbReference type="EMBL" id="ML996081">
    <property type="protein sequence ID" value="KAF2157382.1"/>
    <property type="molecule type" value="Genomic_DNA"/>
</dbReference>
<gene>
    <name evidence="3" type="ORF">K461DRAFT_273548</name>
</gene>
<name>A0A9P4JC50_9PEZI</name>
<dbReference type="AlphaFoldDB" id="A0A9P4JC50"/>
<reference evidence="3" key="1">
    <citation type="journal article" date="2020" name="Stud. Mycol.">
        <title>101 Dothideomycetes genomes: a test case for predicting lifestyles and emergence of pathogens.</title>
        <authorList>
            <person name="Haridas S."/>
            <person name="Albert R."/>
            <person name="Binder M."/>
            <person name="Bloem J."/>
            <person name="Labutti K."/>
            <person name="Salamov A."/>
            <person name="Andreopoulos B."/>
            <person name="Baker S."/>
            <person name="Barry K."/>
            <person name="Bills G."/>
            <person name="Bluhm B."/>
            <person name="Cannon C."/>
            <person name="Castanera R."/>
            <person name="Culley D."/>
            <person name="Daum C."/>
            <person name="Ezra D."/>
            <person name="Gonzalez J."/>
            <person name="Henrissat B."/>
            <person name="Kuo A."/>
            <person name="Liang C."/>
            <person name="Lipzen A."/>
            <person name="Lutzoni F."/>
            <person name="Magnuson J."/>
            <person name="Mondo S."/>
            <person name="Nolan M."/>
            <person name="Ohm R."/>
            <person name="Pangilinan J."/>
            <person name="Park H.-J."/>
            <person name="Ramirez L."/>
            <person name="Alfaro M."/>
            <person name="Sun H."/>
            <person name="Tritt A."/>
            <person name="Yoshinaga Y."/>
            <person name="Zwiers L.-H."/>
            <person name="Turgeon B."/>
            <person name="Goodwin S."/>
            <person name="Spatafora J."/>
            <person name="Crous P."/>
            <person name="Grigoriev I."/>
        </authorList>
    </citation>
    <scope>NUCLEOTIDE SEQUENCE</scope>
    <source>
        <strain evidence="3">CBS 260.36</strain>
    </source>
</reference>
<dbReference type="CDD" id="cd21383">
    <property type="entry name" value="GAT_GGA_Tom1-like"/>
    <property type="match status" value="1"/>
</dbReference>
<proteinExistence type="predicted"/>
<dbReference type="SUPFAM" id="SSF48464">
    <property type="entry name" value="ENTH/VHS domain"/>
    <property type="match status" value="1"/>
</dbReference>
<dbReference type="Gene3D" id="1.25.40.90">
    <property type="match status" value="1"/>
</dbReference>
<feature type="compositionally biased region" description="Polar residues" evidence="1">
    <location>
        <begin position="342"/>
        <end position="359"/>
    </location>
</feature>
<evidence type="ECO:0000256" key="1">
    <source>
        <dbReference type="SAM" id="MobiDB-lite"/>
    </source>
</evidence>
<accession>A0A9P4JC50</accession>
<dbReference type="InterPro" id="IPR045007">
    <property type="entry name" value="LSB5"/>
</dbReference>
<dbReference type="InterPro" id="IPR004152">
    <property type="entry name" value="GAT_dom"/>
</dbReference>
<dbReference type="PROSITE" id="PS50909">
    <property type="entry name" value="GAT"/>
    <property type="match status" value="1"/>
</dbReference>
<dbReference type="GO" id="GO:0035091">
    <property type="term" value="F:phosphatidylinositol binding"/>
    <property type="evidence" value="ECO:0007669"/>
    <property type="project" value="InterPro"/>
</dbReference>
<sequence>MDESPEATTTRTVRLFCESGSPDNQGEEVLHLPVIVEAAESSPAAASAAAYQIRKFLNKSNFEKPHIQYNAVMLMRILCENPGPAFTKNIDPKFVDTVAILLRTGRDPSVQQIMRETLDALEVERAQDPGLKKLIEMWRLNKGFNAWFNVPSQYARGAMSPNTGGPPARNGRAKLPPPVELASRVEESRNSAKILIQLVQSTPMDEILVNDLVKEFAERCQNAQRSMQTFIGCDDPAPDSDTLQTLIEVSEQLSLSLSKHQRAVLNARRALGLAAGSARGSPAPESQSQFATPSEPVYGNAANPRDSAAQSNHLGGSGKTLPSIPALTPETRQGQGREAAQEASQDPFSDNAERSTWQHAAQHPRDANENTAYELPAVSSGANGSGPQPTPQPVVYRY</sequence>
<feature type="region of interest" description="Disordered" evidence="1">
    <location>
        <begin position="276"/>
        <end position="398"/>
    </location>
</feature>
<dbReference type="PANTHER" id="PTHR47789:SF2">
    <property type="entry name" value="VHS DOMAIN-CONTAINING PROTEIN"/>
    <property type="match status" value="1"/>
</dbReference>
<evidence type="ECO:0000313" key="3">
    <source>
        <dbReference type="EMBL" id="KAF2157382.1"/>
    </source>
</evidence>
<protein>
    <recommendedName>
        <fullName evidence="2">GAT domain-containing protein</fullName>
    </recommendedName>
</protein>
<dbReference type="SUPFAM" id="SSF89009">
    <property type="entry name" value="GAT-like domain"/>
    <property type="match status" value="1"/>
</dbReference>
<dbReference type="PANTHER" id="PTHR47789">
    <property type="entry name" value="LAS SEVENTEEN-BINDING PROTEIN 5"/>
    <property type="match status" value="1"/>
</dbReference>
<feature type="domain" description="GAT" evidence="2">
    <location>
        <begin position="176"/>
        <end position="265"/>
    </location>
</feature>
<dbReference type="GO" id="GO:0043130">
    <property type="term" value="F:ubiquitin binding"/>
    <property type="evidence" value="ECO:0007669"/>
    <property type="project" value="InterPro"/>
</dbReference>
<dbReference type="Proteomes" id="UP000799439">
    <property type="component" value="Unassembled WGS sequence"/>
</dbReference>
<comment type="caution">
    <text evidence="3">The sequence shown here is derived from an EMBL/GenBank/DDBJ whole genome shotgun (WGS) entry which is preliminary data.</text>
</comment>
<dbReference type="GO" id="GO:0030479">
    <property type="term" value="C:actin cortical patch"/>
    <property type="evidence" value="ECO:0007669"/>
    <property type="project" value="TreeGrafter"/>
</dbReference>